<reference evidence="2 3" key="1">
    <citation type="submission" date="2016-10" db="EMBL/GenBank/DDBJ databases">
        <authorList>
            <person name="de Groot N.N."/>
        </authorList>
    </citation>
    <scope>NUCLEOTIDE SEQUENCE [LARGE SCALE GENOMIC DNA]</scope>
    <source>
        <strain evidence="2 3">YAD2003</strain>
    </source>
</reference>
<feature type="transmembrane region" description="Helical" evidence="1">
    <location>
        <begin position="71"/>
        <end position="92"/>
    </location>
</feature>
<feature type="transmembrane region" description="Helical" evidence="1">
    <location>
        <begin position="38"/>
        <end position="59"/>
    </location>
</feature>
<gene>
    <name evidence="2" type="ORF">SAMN02910265_00538</name>
</gene>
<dbReference type="OrthoDB" id="1820972at2"/>
<evidence type="ECO:0000256" key="1">
    <source>
        <dbReference type="SAM" id="Phobius"/>
    </source>
</evidence>
<sequence>MKKAIGYLSLSLAVFLVSLLFMYIGFMSPAKNGADSPFIRMTVCTVLCFCFTSLFTRYIHPFSGLAGLDSANLNLGFTIAILLAVFVEFVTFGNTTVEPYLDTLVQKNTGSFGENFYGYIKYIFMGDQLLVAVRTFIHSAFLGLLKAIMKHAD</sequence>
<dbReference type="AlphaFoldDB" id="A0A1H6I5Q8"/>
<keyword evidence="1" id="KW-1133">Transmembrane helix</keyword>
<name>A0A1H6I5Q8_RUMFL</name>
<keyword evidence="1" id="KW-0472">Membrane</keyword>
<proteinExistence type="predicted"/>
<keyword evidence="1" id="KW-0812">Transmembrane</keyword>
<accession>A0A1H6I5Q8</accession>
<feature type="transmembrane region" description="Helical" evidence="1">
    <location>
        <begin position="129"/>
        <end position="149"/>
    </location>
</feature>
<dbReference type="EMBL" id="FNWV01000001">
    <property type="protein sequence ID" value="SEH41699.1"/>
    <property type="molecule type" value="Genomic_DNA"/>
</dbReference>
<evidence type="ECO:0000313" key="3">
    <source>
        <dbReference type="Proteomes" id="UP000183190"/>
    </source>
</evidence>
<organism evidence="2 3">
    <name type="scientific">Ruminococcus flavefaciens</name>
    <dbReference type="NCBI Taxonomy" id="1265"/>
    <lineage>
        <taxon>Bacteria</taxon>
        <taxon>Bacillati</taxon>
        <taxon>Bacillota</taxon>
        <taxon>Clostridia</taxon>
        <taxon>Eubacteriales</taxon>
        <taxon>Oscillospiraceae</taxon>
        <taxon>Ruminococcus</taxon>
    </lineage>
</organism>
<dbReference type="RefSeq" id="WP_074714342.1">
    <property type="nucleotide sequence ID" value="NZ_FNWV01000001.1"/>
</dbReference>
<dbReference type="Proteomes" id="UP000183190">
    <property type="component" value="Unassembled WGS sequence"/>
</dbReference>
<feature type="transmembrane region" description="Helical" evidence="1">
    <location>
        <begin position="7"/>
        <end position="26"/>
    </location>
</feature>
<evidence type="ECO:0000313" key="2">
    <source>
        <dbReference type="EMBL" id="SEH41699.1"/>
    </source>
</evidence>
<protein>
    <submittedName>
        <fullName evidence="2">Uncharacterized protein</fullName>
    </submittedName>
</protein>